<gene>
    <name evidence="1" type="ORF">FOQG_17092</name>
</gene>
<evidence type="ECO:0000313" key="1">
    <source>
        <dbReference type="EMBL" id="EXK78221.1"/>
    </source>
</evidence>
<reference evidence="1 2" key="1">
    <citation type="submission" date="2011-11" db="EMBL/GenBank/DDBJ databases">
        <title>The Genome Sequence of Fusarium oxysporum PHW815.</title>
        <authorList>
            <consortium name="The Broad Institute Genome Sequencing Platform"/>
            <person name="Ma L.-J."/>
            <person name="Gale L.R."/>
            <person name="Schwartz D.C."/>
            <person name="Zhou S."/>
            <person name="Corby-Kistler H."/>
            <person name="Young S.K."/>
            <person name="Zeng Q."/>
            <person name="Gargeya S."/>
            <person name="Fitzgerald M."/>
            <person name="Haas B."/>
            <person name="Abouelleil A."/>
            <person name="Alvarado L."/>
            <person name="Arachchi H.M."/>
            <person name="Berlin A."/>
            <person name="Brown A."/>
            <person name="Chapman S.B."/>
            <person name="Chen Z."/>
            <person name="Dunbar C."/>
            <person name="Freedman E."/>
            <person name="Gearin G."/>
            <person name="Goldberg J."/>
            <person name="Griggs A."/>
            <person name="Gujja S."/>
            <person name="Heiman D."/>
            <person name="Howarth C."/>
            <person name="Larson L."/>
            <person name="Lui A."/>
            <person name="MacDonald P.J.P."/>
            <person name="Montmayeur A."/>
            <person name="Murphy C."/>
            <person name="Neiman D."/>
            <person name="Pearson M."/>
            <person name="Priest M."/>
            <person name="Roberts A."/>
            <person name="Saif S."/>
            <person name="Shea T."/>
            <person name="Shenoy N."/>
            <person name="Sisk P."/>
            <person name="Stolte C."/>
            <person name="Sykes S."/>
            <person name="Wortman J."/>
            <person name="Nusbaum C."/>
            <person name="Birren B."/>
        </authorList>
    </citation>
    <scope>NUCLEOTIDE SEQUENCE [LARGE SCALE GENOMIC DNA]</scope>
    <source>
        <strain evidence="1 2">54005</strain>
    </source>
</reference>
<keyword evidence="2" id="KW-1185">Reference proteome</keyword>
<dbReference type="HOGENOM" id="CLU_1815902_0_0_1"/>
<dbReference type="Proteomes" id="UP000030663">
    <property type="component" value="Unassembled WGS sequence"/>
</dbReference>
<organism evidence="1 2">
    <name type="scientific">Fusarium oxysporum f. sp. raphani 54005</name>
    <dbReference type="NCBI Taxonomy" id="1089458"/>
    <lineage>
        <taxon>Eukaryota</taxon>
        <taxon>Fungi</taxon>
        <taxon>Dikarya</taxon>
        <taxon>Ascomycota</taxon>
        <taxon>Pezizomycotina</taxon>
        <taxon>Sordariomycetes</taxon>
        <taxon>Hypocreomycetidae</taxon>
        <taxon>Hypocreales</taxon>
        <taxon>Nectriaceae</taxon>
        <taxon>Fusarium</taxon>
        <taxon>Fusarium oxysporum species complex</taxon>
    </lineage>
</organism>
<name>X0B903_FUSOX</name>
<evidence type="ECO:0000313" key="2">
    <source>
        <dbReference type="Proteomes" id="UP000030663"/>
    </source>
</evidence>
<proteinExistence type="predicted"/>
<protein>
    <submittedName>
        <fullName evidence="1">Uncharacterized protein</fullName>
    </submittedName>
</protein>
<accession>X0B903</accession>
<sequence>MQSLIVSHTMQLSKRSAPKRHVYLKECPKTGTQVRRPLPTNEGEHRQNPWEGNDVRLRKMTLVPNSAILLSLVQLWGLREDEHDIATGDMGTRDRARTKTLRASQTRMPAASISHFGKSPRTGSLYSYFRCKISKASAFRVR</sequence>
<dbReference type="EMBL" id="JH658535">
    <property type="protein sequence ID" value="EXK78221.1"/>
    <property type="molecule type" value="Genomic_DNA"/>
</dbReference>
<dbReference type="AlphaFoldDB" id="X0B903"/>